<keyword evidence="4" id="KW-0328">Glycosyltransferase</keyword>
<comment type="caution">
    <text evidence="8">The sequence shown here is derived from an EMBL/GenBank/DDBJ whole genome shotgun (WGS) entry which is preliminary data.</text>
</comment>
<dbReference type="InterPro" id="IPR018016">
    <property type="entry name" value="Nucleoside_phosphorylase_CS"/>
</dbReference>
<accession>A0A926FCP5</accession>
<dbReference type="PANTHER" id="PTHR43691">
    <property type="entry name" value="URIDINE PHOSPHORYLASE"/>
    <property type="match status" value="1"/>
</dbReference>
<dbReference type="PROSITE" id="PS01232">
    <property type="entry name" value="PNP_UDP_1"/>
    <property type="match status" value="1"/>
</dbReference>
<dbReference type="PANTHER" id="PTHR43691:SF11">
    <property type="entry name" value="FI09636P-RELATED"/>
    <property type="match status" value="1"/>
</dbReference>
<evidence type="ECO:0000256" key="5">
    <source>
        <dbReference type="ARBA" id="ARBA00022679"/>
    </source>
</evidence>
<comment type="catalytic activity">
    <reaction evidence="6">
        <text>uridine + phosphate = alpha-D-ribose 1-phosphate + uracil</text>
        <dbReference type="Rhea" id="RHEA:24388"/>
        <dbReference type="ChEBI" id="CHEBI:16704"/>
        <dbReference type="ChEBI" id="CHEBI:17568"/>
        <dbReference type="ChEBI" id="CHEBI:43474"/>
        <dbReference type="ChEBI" id="CHEBI:57720"/>
        <dbReference type="EC" id="2.4.2.3"/>
    </reaction>
</comment>
<evidence type="ECO:0000313" key="8">
    <source>
        <dbReference type="EMBL" id="MBC8595899.1"/>
    </source>
</evidence>
<dbReference type="EC" id="2.4.2.3" evidence="2"/>
<evidence type="ECO:0000256" key="1">
    <source>
        <dbReference type="ARBA" id="ARBA00010456"/>
    </source>
</evidence>
<comment type="similarity">
    <text evidence="1">Belongs to the PNP/UDP phosphorylase family.</text>
</comment>
<evidence type="ECO:0000256" key="2">
    <source>
        <dbReference type="ARBA" id="ARBA00011888"/>
    </source>
</evidence>
<dbReference type="AlphaFoldDB" id="A0A926FCP5"/>
<organism evidence="8 9">
    <name type="scientific">Qingrenia yutianensis</name>
    <dbReference type="NCBI Taxonomy" id="2763676"/>
    <lineage>
        <taxon>Bacteria</taxon>
        <taxon>Bacillati</taxon>
        <taxon>Bacillota</taxon>
        <taxon>Clostridia</taxon>
        <taxon>Eubacteriales</taxon>
        <taxon>Oscillospiraceae</taxon>
        <taxon>Qingrenia</taxon>
    </lineage>
</organism>
<dbReference type="CDD" id="cd17767">
    <property type="entry name" value="UP_EcUdp-like"/>
    <property type="match status" value="1"/>
</dbReference>
<dbReference type="Proteomes" id="UP000647416">
    <property type="component" value="Unassembled WGS sequence"/>
</dbReference>
<keyword evidence="9" id="KW-1185">Reference proteome</keyword>
<evidence type="ECO:0000313" key="9">
    <source>
        <dbReference type="Proteomes" id="UP000647416"/>
    </source>
</evidence>
<gene>
    <name evidence="8" type="ORF">H8706_03325</name>
</gene>
<evidence type="ECO:0000259" key="7">
    <source>
        <dbReference type="Pfam" id="PF01048"/>
    </source>
</evidence>
<dbReference type="Pfam" id="PF01048">
    <property type="entry name" value="PNP_UDP_1"/>
    <property type="match status" value="1"/>
</dbReference>
<dbReference type="GO" id="GO:0004850">
    <property type="term" value="F:uridine phosphorylase activity"/>
    <property type="evidence" value="ECO:0007669"/>
    <property type="project" value="UniProtKB-EC"/>
</dbReference>
<proteinExistence type="inferred from homology"/>
<dbReference type="Gene3D" id="3.40.50.1580">
    <property type="entry name" value="Nucleoside phosphorylase domain"/>
    <property type="match status" value="1"/>
</dbReference>
<dbReference type="SUPFAM" id="SSF53167">
    <property type="entry name" value="Purine and uridine phosphorylases"/>
    <property type="match status" value="1"/>
</dbReference>
<protein>
    <recommendedName>
        <fullName evidence="3">Uridine phosphorylase</fullName>
        <ecNumber evidence="2">2.4.2.3</ecNumber>
    </recommendedName>
</protein>
<sequence>MSLLDTEKQFHLNIDKNDVGKYVILTGDPKRVKTIAENLDDAYFVADRREFVTYTGYLNGEKVSVTSTGIGGPSAAIAVEELVKCGCHTFIRVGTSGGIDLSVCGGDLVIPTAAIRGDGTSYEYLPKDYPAAADFSVVEALKMSADKICTGSEGNAYHIGVIQSKDSFYGETNPETMPVSDFLEKRWEAYRKCGCLTSEMECASIFSVAIARSVRAGAVITAIWNVERSKNGLKDTVCNDSTRAIQCAVDAMKILIDGDRKNCTGGGKNA</sequence>
<keyword evidence="5" id="KW-0808">Transferase</keyword>
<dbReference type="GO" id="GO:0005829">
    <property type="term" value="C:cytosol"/>
    <property type="evidence" value="ECO:0007669"/>
    <property type="project" value="TreeGrafter"/>
</dbReference>
<evidence type="ECO:0000256" key="6">
    <source>
        <dbReference type="ARBA" id="ARBA00048447"/>
    </source>
</evidence>
<dbReference type="GO" id="GO:0009164">
    <property type="term" value="P:nucleoside catabolic process"/>
    <property type="evidence" value="ECO:0007669"/>
    <property type="project" value="UniProtKB-ARBA"/>
</dbReference>
<dbReference type="RefSeq" id="WP_262431481.1">
    <property type="nucleotide sequence ID" value="NZ_JACRTE010000003.1"/>
</dbReference>
<name>A0A926FCP5_9FIRM</name>
<reference evidence="8" key="1">
    <citation type="submission" date="2020-08" db="EMBL/GenBank/DDBJ databases">
        <title>Genome public.</title>
        <authorList>
            <person name="Liu C."/>
            <person name="Sun Q."/>
        </authorList>
    </citation>
    <scope>NUCLEOTIDE SEQUENCE</scope>
    <source>
        <strain evidence="8">NSJ-50</strain>
    </source>
</reference>
<evidence type="ECO:0000256" key="4">
    <source>
        <dbReference type="ARBA" id="ARBA00022676"/>
    </source>
</evidence>
<evidence type="ECO:0000256" key="3">
    <source>
        <dbReference type="ARBA" id="ARBA00021980"/>
    </source>
</evidence>
<feature type="domain" description="Nucleoside phosphorylase" evidence="7">
    <location>
        <begin position="21"/>
        <end position="225"/>
    </location>
</feature>
<dbReference type="EMBL" id="JACRTE010000003">
    <property type="protein sequence ID" value="MBC8595899.1"/>
    <property type="molecule type" value="Genomic_DNA"/>
</dbReference>
<dbReference type="InterPro" id="IPR035994">
    <property type="entry name" value="Nucleoside_phosphorylase_sf"/>
</dbReference>
<dbReference type="InterPro" id="IPR000845">
    <property type="entry name" value="Nucleoside_phosphorylase_d"/>
</dbReference>